<keyword evidence="5" id="KW-0964">Secreted</keyword>
<name>A0A811YNK3_NYCPR</name>
<dbReference type="EMBL" id="CAJHUB010000680">
    <property type="protein sequence ID" value="CAD7677715.1"/>
    <property type="molecule type" value="Genomic_DNA"/>
</dbReference>
<feature type="domain" description="Motilin/ghrelin" evidence="10">
    <location>
        <begin position="27"/>
        <end position="54"/>
    </location>
</feature>
<protein>
    <recommendedName>
        <fullName evidence="4">Promotilin</fullName>
    </recommendedName>
</protein>
<feature type="domain" description="Motilin/ghrelin-associated peptide" evidence="9">
    <location>
        <begin position="62"/>
        <end position="111"/>
    </location>
</feature>
<sequence length="144" mass="15919">MVSRKAVAALLVVHVAAMLASQTEAFVPIFTYSELQKIREKERNKGQKKSLILQKKSEEVGPLDPVEPTEEEENQVIKLTAPVEIGMKMNSRQLEKYWAALEELLSEVLLTPQNGTGRQGPAPGTWPQPSCVNILGAHLSTVCR</sequence>
<evidence type="ECO:0000259" key="10">
    <source>
        <dbReference type="Pfam" id="PF04644"/>
    </source>
</evidence>
<comment type="caution">
    <text evidence="11">The sequence shown here is derived from an EMBL/GenBank/DDBJ whole genome shotgun (WGS) entry which is preliminary data.</text>
</comment>
<keyword evidence="12" id="KW-1185">Reference proteome</keyword>
<keyword evidence="7" id="KW-0372">Hormone</keyword>
<dbReference type="AlphaFoldDB" id="A0A811YNK3"/>
<feature type="signal peptide" evidence="8">
    <location>
        <begin position="1"/>
        <end position="25"/>
    </location>
</feature>
<dbReference type="InterPro" id="IPR006737">
    <property type="entry name" value="Motilin_assoc"/>
</dbReference>
<accession>A0A811YNK3</accession>
<evidence type="ECO:0000313" key="12">
    <source>
        <dbReference type="Proteomes" id="UP000645828"/>
    </source>
</evidence>
<comment type="subcellular location">
    <subcellularLocation>
        <location evidence="2">Secreted</location>
    </subcellularLocation>
</comment>
<evidence type="ECO:0000256" key="6">
    <source>
        <dbReference type="ARBA" id="ARBA00022685"/>
    </source>
</evidence>
<comment type="function">
    <text evidence="1">Plays an important role in the regulation of interdigestive gastrointestinal motility and indirectly causes rhythmic contraction of duodenal and colonic smooth muscle.</text>
</comment>
<dbReference type="GO" id="GO:0031788">
    <property type="term" value="F:motilin receptor binding"/>
    <property type="evidence" value="ECO:0007669"/>
    <property type="project" value="TreeGrafter"/>
</dbReference>
<reference evidence="11" key="1">
    <citation type="submission" date="2020-12" db="EMBL/GenBank/DDBJ databases">
        <authorList>
            <consortium name="Molecular Ecology Group"/>
        </authorList>
    </citation>
    <scope>NUCLEOTIDE SEQUENCE</scope>
    <source>
        <strain evidence="11">TBG_1078</strain>
    </source>
</reference>
<keyword evidence="6" id="KW-0165">Cleavage on pair of basic residues</keyword>
<feature type="chain" id="PRO_5032455259" description="Promotilin" evidence="8">
    <location>
        <begin position="26"/>
        <end position="144"/>
    </location>
</feature>
<evidence type="ECO:0000313" key="11">
    <source>
        <dbReference type="EMBL" id="CAD7677715.1"/>
    </source>
</evidence>
<evidence type="ECO:0000256" key="5">
    <source>
        <dbReference type="ARBA" id="ARBA00022525"/>
    </source>
</evidence>
<keyword evidence="8" id="KW-0732">Signal</keyword>
<evidence type="ECO:0000256" key="1">
    <source>
        <dbReference type="ARBA" id="ARBA00002044"/>
    </source>
</evidence>
<evidence type="ECO:0000259" key="9">
    <source>
        <dbReference type="Pfam" id="PF04643"/>
    </source>
</evidence>
<dbReference type="PANTHER" id="PTHR14156">
    <property type="entry name" value="MOTILIN"/>
    <property type="match status" value="1"/>
</dbReference>
<dbReference type="InterPro" id="IPR015662">
    <property type="entry name" value="Promotilin"/>
</dbReference>
<dbReference type="Pfam" id="PF04643">
    <property type="entry name" value="Motilin_assoc"/>
    <property type="match status" value="1"/>
</dbReference>
<proteinExistence type="inferred from homology"/>
<dbReference type="PANTHER" id="PTHR14156:SF0">
    <property type="entry name" value="PROMOTILIN"/>
    <property type="match status" value="1"/>
</dbReference>
<dbReference type="GO" id="GO:0005179">
    <property type="term" value="F:hormone activity"/>
    <property type="evidence" value="ECO:0007669"/>
    <property type="project" value="UniProtKB-KW"/>
</dbReference>
<gene>
    <name evidence="11" type="ORF">NYPRO_LOCUS10513</name>
</gene>
<organism evidence="11 12">
    <name type="scientific">Nyctereutes procyonoides</name>
    <name type="common">Raccoon dog</name>
    <name type="synonym">Canis procyonoides</name>
    <dbReference type="NCBI Taxonomy" id="34880"/>
    <lineage>
        <taxon>Eukaryota</taxon>
        <taxon>Metazoa</taxon>
        <taxon>Chordata</taxon>
        <taxon>Craniata</taxon>
        <taxon>Vertebrata</taxon>
        <taxon>Euteleostomi</taxon>
        <taxon>Mammalia</taxon>
        <taxon>Eutheria</taxon>
        <taxon>Laurasiatheria</taxon>
        <taxon>Carnivora</taxon>
        <taxon>Caniformia</taxon>
        <taxon>Canidae</taxon>
        <taxon>Nyctereutes</taxon>
    </lineage>
</organism>
<dbReference type="Pfam" id="PF04644">
    <property type="entry name" value="Motilin_ghrelin"/>
    <property type="match status" value="1"/>
</dbReference>
<dbReference type="Proteomes" id="UP000645828">
    <property type="component" value="Unassembled WGS sequence"/>
</dbReference>
<evidence type="ECO:0000256" key="7">
    <source>
        <dbReference type="ARBA" id="ARBA00022702"/>
    </source>
</evidence>
<comment type="similarity">
    <text evidence="3">Belongs to the motilin family.</text>
</comment>
<dbReference type="GO" id="GO:0005576">
    <property type="term" value="C:extracellular region"/>
    <property type="evidence" value="ECO:0007669"/>
    <property type="project" value="UniProtKB-SubCell"/>
</dbReference>
<evidence type="ECO:0000256" key="8">
    <source>
        <dbReference type="SAM" id="SignalP"/>
    </source>
</evidence>
<evidence type="ECO:0000256" key="2">
    <source>
        <dbReference type="ARBA" id="ARBA00004613"/>
    </source>
</evidence>
<evidence type="ECO:0000256" key="3">
    <source>
        <dbReference type="ARBA" id="ARBA00006473"/>
    </source>
</evidence>
<dbReference type="InterPro" id="IPR006738">
    <property type="entry name" value="Motilin_ghrelin"/>
</dbReference>
<evidence type="ECO:0000256" key="4">
    <source>
        <dbReference type="ARBA" id="ARBA00013909"/>
    </source>
</evidence>